<sequence length="115" mass="13097">MYCGRHTIGYQAANLDSVETNYNIGETNIRDRDKSECKYQLVQDKSETNKKTSRVQDRTRVLQEAFEWKREKYEGLVSDCHDWKARCLPVEGAEALQDSPSLGLTLHTASQARGG</sequence>
<organism evidence="1 2">
    <name type="scientific">Merluccius polli</name>
    <name type="common">Benguela hake</name>
    <name type="synonym">Merluccius cadenati</name>
    <dbReference type="NCBI Taxonomy" id="89951"/>
    <lineage>
        <taxon>Eukaryota</taxon>
        <taxon>Metazoa</taxon>
        <taxon>Chordata</taxon>
        <taxon>Craniata</taxon>
        <taxon>Vertebrata</taxon>
        <taxon>Euteleostomi</taxon>
        <taxon>Actinopterygii</taxon>
        <taxon>Neopterygii</taxon>
        <taxon>Teleostei</taxon>
        <taxon>Neoteleostei</taxon>
        <taxon>Acanthomorphata</taxon>
        <taxon>Zeiogadaria</taxon>
        <taxon>Gadariae</taxon>
        <taxon>Gadiformes</taxon>
        <taxon>Gadoidei</taxon>
        <taxon>Merlucciidae</taxon>
        <taxon>Merluccius</taxon>
    </lineage>
</organism>
<comment type="caution">
    <text evidence="1">The sequence shown here is derived from an EMBL/GenBank/DDBJ whole genome shotgun (WGS) entry which is preliminary data.</text>
</comment>
<proteinExistence type="predicted"/>
<accession>A0AA47MW22</accession>
<dbReference type="AlphaFoldDB" id="A0AA47MW22"/>
<evidence type="ECO:0000313" key="1">
    <source>
        <dbReference type="EMBL" id="KAK0147599.1"/>
    </source>
</evidence>
<name>A0AA47MW22_MERPO</name>
<protein>
    <submittedName>
        <fullName evidence="1">Uncharacterized protein</fullName>
    </submittedName>
</protein>
<evidence type="ECO:0000313" key="2">
    <source>
        <dbReference type="Proteomes" id="UP001174136"/>
    </source>
</evidence>
<keyword evidence="2" id="KW-1185">Reference proteome</keyword>
<reference evidence="1" key="1">
    <citation type="journal article" date="2023" name="Front. Mar. Sci.">
        <title>A new Merluccius polli reference genome to investigate the effects of global change in West African waters.</title>
        <authorList>
            <person name="Mateo J.L."/>
            <person name="Blanco-Fernandez C."/>
            <person name="Garcia-Vazquez E."/>
            <person name="Machado-Schiaffino G."/>
        </authorList>
    </citation>
    <scope>NUCLEOTIDE SEQUENCE</scope>
    <source>
        <strain evidence="1">C29</strain>
        <tissue evidence="1">Fin</tissue>
    </source>
</reference>
<dbReference type="Proteomes" id="UP001174136">
    <property type="component" value="Unassembled WGS sequence"/>
</dbReference>
<dbReference type="EMBL" id="JAOPHQ010002293">
    <property type="protein sequence ID" value="KAK0147599.1"/>
    <property type="molecule type" value="Genomic_DNA"/>
</dbReference>
<gene>
    <name evidence="1" type="ORF">N1851_012930</name>
</gene>